<dbReference type="InterPro" id="IPR043128">
    <property type="entry name" value="Rev_trsase/Diguanyl_cyclase"/>
</dbReference>
<dbReference type="PROSITE" id="PS50878">
    <property type="entry name" value="RT_POL"/>
    <property type="match status" value="1"/>
</dbReference>
<dbReference type="EMBL" id="CAJNYV010005778">
    <property type="protein sequence ID" value="CAF3780546.1"/>
    <property type="molecule type" value="Genomic_DNA"/>
</dbReference>
<gene>
    <name evidence="3" type="ORF">KIK155_LOCUS31336</name>
    <name evidence="2" type="ORF">LUA448_LOCUS8422</name>
</gene>
<organism evidence="3 4">
    <name type="scientific">Rotaria socialis</name>
    <dbReference type="NCBI Taxonomy" id="392032"/>
    <lineage>
        <taxon>Eukaryota</taxon>
        <taxon>Metazoa</taxon>
        <taxon>Spiralia</taxon>
        <taxon>Gnathifera</taxon>
        <taxon>Rotifera</taxon>
        <taxon>Eurotatoria</taxon>
        <taxon>Bdelloidea</taxon>
        <taxon>Philodinida</taxon>
        <taxon>Philodinidae</taxon>
        <taxon>Rotaria</taxon>
    </lineage>
</organism>
<dbReference type="Pfam" id="PF00078">
    <property type="entry name" value="RVT_1"/>
    <property type="match status" value="1"/>
</dbReference>
<dbReference type="PANTHER" id="PTHR24559">
    <property type="entry name" value="TRANSPOSON TY3-I GAG-POL POLYPROTEIN"/>
    <property type="match status" value="1"/>
</dbReference>
<name>A0A819A7S1_9BILA</name>
<feature type="domain" description="Reverse transcriptase" evidence="1">
    <location>
        <begin position="387"/>
        <end position="565"/>
    </location>
</feature>
<dbReference type="SUPFAM" id="SSF56672">
    <property type="entry name" value="DNA/RNA polymerases"/>
    <property type="match status" value="1"/>
</dbReference>
<dbReference type="InterPro" id="IPR053134">
    <property type="entry name" value="RNA-dir_DNA_polymerase"/>
</dbReference>
<dbReference type="InterPro" id="IPR043502">
    <property type="entry name" value="DNA/RNA_pol_sf"/>
</dbReference>
<dbReference type="AlphaFoldDB" id="A0A819A7S1"/>
<proteinExistence type="predicted"/>
<dbReference type="EMBL" id="CAJNYD010000888">
    <property type="protein sequence ID" value="CAF3304911.1"/>
    <property type="molecule type" value="Genomic_DNA"/>
</dbReference>
<dbReference type="Proteomes" id="UP000663865">
    <property type="component" value="Unassembled WGS sequence"/>
</dbReference>
<dbReference type="PANTHER" id="PTHR24559:SF444">
    <property type="entry name" value="REVERSE TRANSCRIPTASE DOMAIN-CONTAINING PROTEIN"/>
    <property type="match status" value="1"/>
</dbReference>
<dbReference type="Gene3D" id="3.10.10.10">
    <property type="entry name" value="HIV Type 1 Reverse Transcriptase, subunit A, domain 1"/>
    <property type="match status" value="1"/>
</dbReference>
<dbReference type="InterPro" id="IPR000477">
    <property type="entry name" value="RT_dom"/>
</dbReference>
<evidence type="ECO:0000313" key="2">
    <source>
        <dbReference type="EMBL" id="CAF3304911.1"/>
    </source>
</evidence>
<dbReference type="Gene3D" id="2.40.70.10">
    <property type="entry name" value="Acid Proteases"/>
    <property type="match status" value="1"/>
</dbReference>
<dbReference type="InterPro" id="IPR021109">
    <property type="entry name" value="Peptidase_aspartic_dom_sf"/>
</dbReference>
<sequence length="604" mass="68969">MKIIFDSGSTKSFINQIALKRTQHLPIHFNKQHYIMADGCTTFEVIGTVRIFIELNYIKTNIIVGVVNSLCINCILGMDYITKYKVNINNKRKQVQVYTASQKITIPMKDQSEKIRIICRLIIPHSLVSIKNHTAFISVYNPTPKPRYFNKNFIIGIVTPLSSNNISTALDPYTNDKFDNDKSILLSPSGEQHFNSLGTHIKCQQQLAELKAVLIKHSSLFDTSKTTIAETSTPHVICTGDNPPTTSRSYGVPKFRQYDFRHWRKSTVLSPIHSVERRQLAKVHCTFANTFSRISPIGENTVIFQQCHCKIDIPHLTFANTFGGTSPIGERPLYFRQHIRWNFAIGECLIGESLIGESLIGEHTATRSYPQTIDKQNATFDIIQQMLKHKQIRASHSQYSAPVLLIKKHDGSYRFILDYRKLNNITIQDNYPLPNLEQAIQIVGGHQYYTKLDLRSGYFQIPIREEDKHKTAFITVHELYEFNVLAQSLKNRPPSFQRIMSNLLLPCKKFCLVFLDDILIYSDSFAQHLDHLNQVLAILNKYNFQLNPQKYEVAKTSIDYLGHTISNQGIKLLQERIDKILAIPQPTTLNQANAFIGAIGWVGG</sequence>
<evidence type="ECO:0000259" key="1">
    <source>
        <dbReference type="PROSITE" id="PS50878"/>
    </source>
</evidence>
<evidence type="ECO:0000313" key="3">
    <source>
        <dbReference type="EMBL" id="CAF3780546.1"/>
    </source>
</evidence>
<dbReference type="Pfam" id="PF08284">
    <property type="entry name" value="RVP_2"/>
    <property type="match status" value="1"/>
</dbReference>
<accession>A0A819A7S1</accession>
<dbReference type="CDD" id="cd01647">
    <property type="entry name" value="RT_LTR"/>
    <property type="match status" value="1"/>
</dbReference>
<dbReference type="CDD" id="cd00303">
    <property type="entry name" value="retropepsin_like"/>
    <property type="match status" value="1"/>
</dbReference>
<dbReference type="SUPFAM" id="SSF50630">
    <property type="entry name" value="Acid proteases"/>
    <property type="match status" value="1"/>
</dbReference>
<reference evidence="3" key="1">
    <citation type="submission" date="2021-02" db="EMBL/GenBank/DDBJ databases">
        <authorList>
            <person name="Nowell W R."/>
        </authorList>
    </citation>
    <scope>NUCLEOTIDE SEQUENCE</scope>
</reference>
<evidence type="ECO:0000313" key="4">
    <source>
        <dbReference type="Proteomes" id="UP000663865"/>
    </source>
</evidence>
<comment type="caution">
    <text evidence="3">The sequence shown here is derived from an EMBL/GenBank/DDBJ whole genome shotgun (WGS) entry which is preliminary data.</text>
</comment>
<dbReference type="Proteomes" id="UP000663833">
    <property type="component" value="Unassembled WGS sequence"/>
</dbReference>
<dbReference type="Gene3D" id="3.30.70.270">
    <property type="match status" value="1"/>
</dbReference>
<protein>
    <recommendedName>
        <fullName evidence="1">Reverse transcriptase domain-containing protein</fullName>
    </recommendedName>
</protein>